<dbReference type="EMBL" id="QGKW02001911">
    <property type="protein sequence ID" value="KAF2566858.1"/>
    <property type="molecule type" value="Genomic_DNA"/>
</dbReference>
<feature type="region of interest" description="Disordered" evidence="1">
    <location>
        <begin position="1"/>
        <end position="24"/>
    </location>
</feature>
<evidence type="ECO:0000256" key="1">
    <source>
        <dbReference type="SAM" id="MobiDB-lite"/>
    </source>
</evidence>
<gene>
    <name evidence="2" type="ORF">F2Q68_00028005</name>
</gene>
<evidence type="ECO:0000313" key="2">
    <source>
        <dbReference type="EMBL" id="KAF2566858.1"/>
    </source>
</evidence>
<dbReference type="Proteomes" id="UP000712281">
    <property type="component" value="Unassembled WGS sequence"/>
</dbReference>
<feature type="compositionally biased region" description="Polar residues" evidence="1">
    <location>
        <begin position="13"/>
        <end position="24"/>
    </location>
</feature>
<reference evidence="2" key="1">
    <citation type="submission" date="2019-12" db="EMBL/GenBank/DDBJ databases">
        <title>Genome sequencing and annotation of Brassica cretica.</title>
        <authorList>
            <person name="Studholme D.J."/>
            <person name="Sarris P.F."/>
        </authorList>
    </citation>
    <scope>NUCLEOTIDE SEQUENCE</scope>
    <source>
        <strain evidence="2">PFS-001/15</strain>
        <tissue evidence="2">Leaf</tissue>
    </source>
</reference>
<accession>A0A8S9IB59</accession>
<proteinExistence type="predicted"/>
<protein>
    <submittedName>
        <fullName evidence="2">Uncharacterized protein</fullName>
    </submittedName>
</protein>
<sequence length="65" mass="7402">MASEKPVEDVSAVSENTDNVLNENVPVQTTLNIKTANKPMKAEMANKEDDPYHFNFYTSLEEKQR</sequence>
<organism evidence="2 3">
    <name type="scientific">Brassica cretica</name>
    <name type="common">Mustard</name>
    <dbReference type="NCBI Taxonomy" id="69181"/>
    <lineage>
        <taxon>Eukaryota</taxon>
        <taxon>Viridiplantae</taxon>
        <taxon>Streptophyta</taxon>
        <taxon>Embryophyta</taxon>
        <taxon>Tracheophyta</taxon>
        <taxon>Spermatophyta</taxon>
        <taxon>Magnoliopsida</taxon>
        <taxon>eudicotyledons</taxon>
        <taxon>Gunneridae</taxon>
        <taxon>Pentapetalae</taxon>
        <taxon>rosids</taxon>
        <taxon>malvids</taxon>
        <taxon>Brassicales</taxon>
        <taxon>Brassicaceae</taxon>
        <taxon>Brassiceae</taxon>
        <taxon>Brassica</taxon>
    </lineage>
</organism>
<evidence type="ECO:0000313" key="3">
    <source>
        <dbReference type="Proteomes" id="UP000712281"/>
    </source>
</evidence>
<comment type="caution">
    <text evidence="2">The sequence shown here is derived from an EMBL/GenBank/DDBJ whole genome shotgun (WGS) entry which is preliminary data.</text>
</comment>
<name>A0A8S9IB59_BRACR</name>
<dbReference type="AlphaFoldDB" id="A0A8S9IB59"/>